<name>A0A6P3W398_CLUHA</name>
<dbReference type="KEGG" id="char:105905221"/>
<dbReference type="InterPro" id="IPR013087">
    <property type="entry name" value="Znf_C2H2_type"/>
</dbReference>
<evidence type="ECO:0000256" key="1">
    <source>
        <dbReference type="ARBA" id="ARBA00022723"/>
    </source>
</evidence>
<dbReference type="PANTHER" id="PTHR24379:SF121">
    <property type="entry name" value="C2H2-TYPE DOMAIN-CONTAINING PROTEIN"/>
    <property type="match status" value="1"/>
</dbReference>
<keyword evidence="5 7" id="KW-0238">DNA-binding</keyword>
<evidence type="ECO:0000313" key="11">
    <source>
        <dbReference type="Proteomes" id="UP000515152"/>
    </source>
</evidence>
<dbReference type="GeneID" id="105905221"/>
<keyword evidence="4" id="KW-0862">Zinc</keyword>
<dbReference type="Proteomes" id="UP000515152">
    <property type="component" value="Chromosome 17"/>
</dbReference>
<feature type="domain" description="C2H2-type" evidence="9">
    <location>
        <begin position="228"/>
        <end position="255"/>
    </location>
</feature>
<dbReference type="SMART" id="SM00980">
    <property type="entry name" value="THAP"/>
    <property type="match status" value="1"/>
</dbReference>
<evidence type="ECO:0000259" key="10">
    <source>
        <dbReference type="PROSITE" id="PS50950"/>
    </source>
</evidence>
<feature type="domain" description="C2H2-type" evidence="9">
    <location>
        <begin position="194"/>
        <end position="221"/>
    </location>
</feature>
<evidence type="ECO:0000256" key="3">
    <source>
        <dbReference type="ARBA" id="ARBA00022771"/>
    </source>
</evidence>
<dbReference type="OrthoDB" id="7331812at2759"/>
<dbReference type="InterPro" id="IPR036236">
    <property type="entry name" value="Znf_C2H2_sf"/>
</dbReference>
<reference evidence="12" key="1">
    <citation type="submission" date="2025-08" db="UniProtKB">
        <authorList>
            <consortium name="RefSeq"/>
        </authorList>
    </citation>
    <scope>IDENTIFICATION</scope>
</reference>
<evidence type="ECO:0000313" key="12">
    <source>
        <dbReference type="RefSeq" id="XP_012688675.2"/>
    </source>
</evidence>
<feature type="domain" description="THAP-type" evidence="10">
    <location>
        <begin position="1"/>
        <end position="83"/>
    </location>
</feature>
<dbReference type="Gene3D" id="3.30.160.60">
    <property type="entry name" value="Classic Zinc Finger"/>
    <property type="match status" value="4"/>
</dbReference>
<protein>
    <submittedName>
        <fullName evidence="12">Gastrula zinc finger protein xFG20-1-like</fullName>
    </submittedName>
</protein>
<sequence length="490" mass="56098">MIHKCAVAGCPNKSDTIIHYTLPEELNRRRQWTQFVERGGKEENVSVSSRICGSHFAEDNFTKLDLGFTTRLILNVNAIPTIYPEELVEQQNKSDHLPLRESYINGTENISLQFLKEEPFEDDMTGEPVEDYMTGEPVEDEMSDESFNVVKVEPHDENGYVDSSFEQTSEDSMLSGDPGITTEPFQQHDDRKPFHCVYCGEGFLNKGVLKQHELKHKTVKVNPFLKEYHCHQCGRDFSHKAFLKAHQKVHASVESQMSFSCTKCDRRFRKKSSLNKHMHNHLARTNYPCPVCGEEFEIKGSLHTHIRSHPGERFPCKYCNQRFLKIDAYLKHVDRHTVVTPYYCEKCKVYQLTQRGFLLHQKRHARTDLEMHLAKTGPVVVKKGRPLKYPAKMKNLPQQGEAKPQVDSEVPEPNLTLQSLCDTPLEASGEDPLHETTGPSDEAEMEEEEEEEETSPEIEIEEASDDNLEESTNDQEIGGPDLPLDLLTVP</sequence>
<dbReference type="Pfam" id="PF00096">
    <property type="entry name" value="zf-C2H2"/>
    <property type="match status" value="3"/>
</dbReference>
<keyword evidence="3 6" id="KW-0863">Zinc-finger</keyword>
<evidence type="ECO:0000256" key="8">
    <source>
        <dbReference type="SAM" id="MobiDB-lite"/>
    </source>
</evidence>
<feature type="domain" description="C2H2-type" evidence="9">
    <location>
        <begin position="314"/>
        <end position="341"/>
    </location>
</feature>
<dbReference type="InterPro" id="IPR006612">
    <property type="entry name" value="THAP_Znf"/>
</dbReference>
<evidence type="ECO:0000256" key="2">
    <source>
        <dbReference type="ARBA" id="ARBA00022737"/>
    </source>
</evidence>
<dbReference type="PROSITE" id="PS50950">
    <property type="entry name" value="ZF_THAP"/>
    <property type="match status" value="1"/>
</dbReference>
<dbReference type="FunFam" id="3.30.160.60:FF:000100">
    <property type="entry name" value="Zinc finger 45-like"/>
    <property type="match status" value="1"/>
</dbReference>
<dbReference type="AlphaFoldDB" id="A0A6P3W398"/>
<keyword evidence="11" id="KW-1185">Reference proteome</keyword>
<dbReference type="SUPFAM" id="SSF57667">
    <property type="entry name" value="beta-beta-alpha zinc fingers"/>
    <property type="match status" value="3"/>
</dbReference>
<dbReference type="SUPFAM" id="SSF57716">
    <property type="entry name" value="Glucocorticoid receptor-like (DNA-binding domain)"/>
    <property type="match status" value="1"/>
</dbReference>
<dbReference type="RefSeq" id="XP_012688675.2">
    <property type="nucleotide sequence ID" value="XM_012833221.2"/>
</dbReference>
<dbReference type="GO" id="GO:0003677">
    <property type="term" value="F:DNA binding"/>
    <property type="evidence" value="ECO:0007669"/>
    <property type="project" value="UniProtKB-UniRule"/>
</dbReference>
<gene>
    <name evidence="12" type="primary">LOC105905221</name>
</gene>
<dbReference type="SMART" id="SM00355">
    <property type="entry name" value="ZnF_C2H2"/>
    <property type="match status" value="6"/>
</dbReference>
<feature type="compositionally biased region" description="Acidic residues" evidence="8">
    <location>
        <begin position="441"/>
        <end position="473"/>
    </location>
</feature>
<keyword evidence="2" id="KW-0677">Repeat</keyword>
<proteinExistence type="predicted"/>
<dbReference type="Pfam" id="PF05485">
    <property type="entry name" value="THAP"/>
    <property type="match status" value="1"/>
</dbReference>
<dbReference type="PROSITE" id="PS00028">
    <property type="entry name" value="ZINC_FINGER_C2H2_1"/>
    <property type="match status" value="4"/>
</dbReference>
<feature type="domain" description="C2H2-type" evidence="9">
    <location>
        <begin position="259"/>
        <end position="286"/>
    </location>
</feature>
<keyword evidence="1" id="KW-0479">Metal-binding</keyword>
<dbReference type="GO" id="GO:0008270">
    <property type="term" value="F:zinc ion binding"/>
    <property type="evidence" value="ECO:0007669"/>
    <property type="project" value="UniProtKB-KW"/>
</dbReference>
<evidence type="ECO:0000256" key="6">
    <source>
        <dbReference type="PROSITE-ProRule" id="PRU00042"/>
    </source>
</evidence>
<feature type="region of interest" description="Disordered" evidence="8">
    <location>
        <begin position="393"/>
        <end position="412"/>
    </location>
</feature>
<evidence type="ECO:0000256" key="7">
    <source>
        <dbReference type="PROSITE-ProRule" id="PRU00309"/>
    </source>
</evidence>
<organism evidence="11 12">
    <name type="scientific">Clupea harengus</name>
    <name type="common">Atlantic herring</name>
    <dbReference type="NCBI Taxonomy" id="7950"/>
    <lineage>
        <taxon>Eukaryota</taxon>
        <taxon>Metazoa</taxon>
        <taxon>Chordata</taxon>
        <taxon>Craniata</taxon>
        <taxon>Vertebrata</taxon>
        <taxon>Euteleostomi</taxon>
        <taxon>Actinopterygii</taxon>
        <taxon>Neopterygii</taxon>
        <taxon>Teleostei</taxon>
        <taxon>Clupei</taxon>
        <taxon>Clupeiformes</taxon>
        <taxon>Clupeoidei</taxon>
        <taxon>Clupeidae</taxon>
        <taxon>Clupea</taxon>
    </lineage>
</organism>
<feature type="domain" description="C2H2-type" evidence="9">
    <location>
        <begin position="287"/>
        <end position="314"/>
    </location>
</feature>
<evidence type="ECO:0000256" key="5">
    <source>
        <dbReference type="ARBA" id="ARBA00023125"/>
    </source>
</evidence>
<evidence type="ECO:0000256" key="4">
    <source>
        <dbReference type="ARBA" id="ARBA00022833"/>
    </source>
</evidence>
<accession>A0A6P3W398</accession>
<dbReference type="PANTHER" id="PTHR24379">
    <property type="entry name" value="KRAB AND ZINC FINGER DOMAIN-CONTAINING"/>
    <property type="match status" value="1"/>
</dbReference>
<dbReference type="PROSITE" id="PS50157">
    <property type="entry name" value="ZINC_FINGER_C2H2_2"/>
    <property type="match status" value="5"/>
</dbReference>
<evidence type="ECO:0000259" key="9">
    <source>
        <dbReference type="PROSITE" id="PS50157"/>
    </source>
</evidence>
<feature type="region of interest" description="Disordered" evidence="8">
    <location>
        <begin position="424"/>
        <end position="490"/>
    </location>
</feature>